<dbReference type="AlphaFoldDB" id="A0AA40HQ27"/>
<dbReference type="GO" id="GO:0007165">
    <property type="term" value="P:signal transduction"/>
    <property type="evidence" value="ECO:0007669"/>
    <property type="project" value="InterPro"/>
</dbReference>
<dbReference type="PANTHER" id="PTHR18949:SF1">
    <property type="entry name" value="LYMPHOCYTE-SPECIFIC PROTEIN 1"/>
    <property type="match status" value="1"/>
</dbReference>
<gene>
    <name evidence="2" type="ORF">QTO34_003107</name>
</gene>
<proteinExistence type="predicted"/>
<organism evidence="2 3">
    <name type="scientific">Cnephaeus nilssonii</name>
    <name type="common">Northern bat</name>
    <name type="synonym">Eptesicus nilssonii</name>
    <dbReference type="NCBI Taxonomy" id="3371016"/>
    <lineage>
        <taxon>Eukaryota</taxon>
        <taxon>Metazoa</taxon>
        <taxon>Chordata</taxon>
        <taxon>Craniata</taxon>
        <taxon>Vertebrata</taxon>
        <taxon>Euteleostomi</taxon>
        <taxon>Mammalia</taxon>
        <taxon>Eutheria</taxon>
        <taxon>Laurasiatheria</taxon>
        <taxon>Chiroptera</taxon>
        <taxon>Yangochiroptera</taxon>
        <taxon>Vespertilionidae</taxon>
        <taxon>Cnephaeus</taxon>
    </lineage>
</organism>
<sequence>MPFQPYSMSSVRTAQVCLMSHHVTCALQNKGTSQTAGRNAKLARQPSIELPSMAVASTKSRWETGEVQAQSATKSPSCKDPSPGKAVQAETTQVALSVDSGGEKVAWQGEGRRCNPPFPASPGLSALLQEASRQAWPGQDIVAGDMSKKSLWEQEGGSKTSSTIKVESVCRGGRGKQVRRREPRGTILSVSRRASRRQQHLPSAVLTFALGLLPRQSTPSGKRYKFVATGHGKYEKVLMDEGPGP</sequence>
<comment type="caution">
    <text evidence="2">The sequence shown here is derived from an EMBL/GenBank/DDBJ whole genome shotgun (WGS) entry which is preliminary data.</text>
</comment>
<protein>
    <submittedName>
        <fullName evidence="2">Uncharacterized protein</fullName>
    </submittedName>
</protein>
<evidence type="ECO:0000313" key="3">
    <source>
        <dbReference type="Proteomes" id="UP001177744"/>
    </source>
</evidence>
<dbReference type="InterPro" id="IPR002211">
    <property type="entry name" value="Lymphspecific"/>
</dbReference>
<accession>A0AA40HQ27</accession>
<dbReference type="GO" id="GO:0003779">
    <property type="term" value="F:actin binding"/>
    <property type="evidence" value="ECO:0007669"/>
    <property type="project" value="InterPro"/>
</dbReference>
<name>A0AA40HQ27_CNENI</name>
<dbReference type="PANTHER" id="PTHR18949">
    <property type="entry name" value="CALDESMON"/>
    <property type="match status" value="1"/>
</dbReference>
<keyword evidence="3" id="KW-1185">Reference proteome</keyword>
<evidence type="ECO:0000313" key="2">
    <source>
        <dbReference type="EMBL" id="KAK1335321.1"/>
    </source>
</evidence>
<dbReference type="PRINTS" id="PR01083">
    <property type="entry name" value="LYMPHSPCIFIC"/>
</dbReference>
<reference evidence="2" key="1">
    <citation type="submission" date="2023-06" db="EMBL/GenBank/DDBJ databases">
        <title>Reference genome for the Northern bat (Eptesicus nilssonii), a most northern bat species.</title>
        <authorList>
            <person name="Laine V.N."/>
            <person name="Pulliainen A.T."/>
            <person name="Lilley T.M."/>
        </authorList>
    </citation>
    <scope>NUCLEOTIDE SEQUENCE</scope>
    <source>
        <strain evidence="2">BLF_Eptnil</strain>
        <tissue evidence="2">Kidney</tissue>
    </source>
</reference>
<evidence type="ECO:0000256" key="1">
    <source>
        <dbReference type="SAM" id="MobiDB-lite"/>
    </source>
</evidence>
<dbReference type="Proteomes" id="UP001177744">
    <property type="component" value="Unassembled WGS sequence"/>
</dbReference>
<feature type="compositionally biased region" description="Polar residues" evidence="1">
    <location>
        <begin position="67"/>
        <end position="76"/>
    </location>
</feature>
<dbReference type="EMBL" id="JAULJE010000013">
    <property type="protein sequence ID" value="KAK1335321.1"/>
    <property type="molecule type" value="Genomic_DNA"/>
</dbReference>
<feature type="region of interest" description="Disordered" evidence="1">
    <location>
        <begin position="59"/>
        <end position="87"/>
    </location>
</feature>